<sequence length="399" mass="44792">MPRNPNNPKKALTLDEKLQRKLDKLAVEGNINPKNIELVNQFINNAIREGKSRQSCLTYLGSLTYVLKNTDIVFSNATVEDIESMLTTLEMWTARSGRNKDKPLSPFTKNSIKGHTKTFLKYLGDTEIADMIKCKNLKGKKLPEDILTKDEVLSIIDHAGSIRDKALFGLLYETGCRSGELLSMKVKNIEFMNNGGCAATFPQGKTGPRRVLFFNFAPYLRQWMESHPLKDDPEGALWPTTDYRLTPLTNLGVRYLLNETVKRTGIKKRVYIHGFRHARATHIAEHLTEQQMKSYLGWTQSSDMAAIYVHLSGKDIDKAIMAMNGIEDIETPIDTMKAGKCPRCSEMNAPKAKYCMKCGLVLSKEQGEAVDETITVILEKLRANPSVLMEALSKVNAGT</sequence>
<reference evidence="3" key="1">
    <citation type="journal article" date="2021" name="mSystems">
        <title>Bacteria and Archaea Synergistically Convert Glycine Betaine to Biogenic Methane in the Formosa Cold Seep of the South China Sea.</title>
        <authorList>
            <person name="Li L."/>
            <person name="Zhang W."/>
            <person name="Zhang S."/>
            <person name="Song L."/>
            <person name="Sun Q."/>
            <person name="Zhang H."/>
            <person name="Xiang H."/>
            <person name="Dong X."/>
        </authorList>
    </citation>
    <scope>NUCLEOTIDE SEQUENCE</scope>
    <source>
        <strain evidence="3">LLY</strain>
    </source>
</reference>
<dbReference type="InterPro" id="IPR013762">
    <property type="entry name" value="Integrase-like_cat_sf"/>
</dbReference>
<gene>
    <name evidence="3" type="ORF">KDK67_03305</name>
</gene>
<keyword evidence="1" id="KW-0233">DNA recombination</keyword>
<dbReference type="PANTHER" id="PTHR30349">
    <property type="entry name" value="PHAGE INTEGRASE-RELATED"/>
    <property type="match status" value="1"/>
</dbReference>
<evidence type="ECO:0000256" key="1">
    <source>
        <dbReference type="ARBA" id="ARBA00023172"/>
    </source>
</evidence>
<dbReference type="InterPro" id="IPR011010">
    <property type="entry name" value="DNA_brk_join_enz"/>
</dbReference>
<dbReference type="InterPro" id="IPR002104">
    <property type="entry name" value="Integrase_catalytic"/>
</dbReference>
<accession>A0A9E4ZE70</accession>
<dbReference type="Proteomes" id="UP001056766">
    <property type="component" value="Unassembled WGS sequence"/>
</dbReference>
<name>A0A9E4ZE70_9EURY</name>
<protein>
    <submittedName>
        <fullName evidence="3">Tyrosine-type recombinase/integrase</fullName>
    </submittedName>
</protein>
<evidence type="ECO:0000259" key="2">
    <source>
        <dbReference type="PROSITE" id="PS51898"/>
    </source>
</evidence>
<evidence type="ECO:0000313" key="3">
    <source>
        <dbReference type="EMBL" id="MCM1986045.1"/>
    </source>
</evidence>
<dbReference type="GO" id="GO:0006310">
    <property type="term" value="P:DNA recombination"/>
    <property type="evidence" value="ECO:0007669"/>
    <property type="project" value="UniProtKB-KW"/>
</dbReference>
<feature type="domain" description="Tyr recombinase" evidence="2">
    <location>
        <begin position="142"/>
        <end position="321"/>
    </location>
</feature>
<dbReference type="Pfam" id="PF00589">
    <property type="entry name" value="Phage_integrase"/>
    <property type="match status" value="1"/>
</dbReference>
<dbReference type="Gene3D" id="1.10.443.10">
    <property type="entry name" value="Intergrase catalytic core"/>
    <property type="match status" value="1"/>
</dbReference>
<dbReference type="InterPro" id="IPR036443">
    <property type="entry name" value="Znf_RanBP2_sf"/>
</dbReference>
<dbReference type="EMBL" id="JAGSOI010000008">
    <property type="protein sequence ID" value="MCM1986045.1"/>
    <property type="molecule type" value="Genomic_DNA"/>
</dbReference>
<reference evidence="3" key="2">
    <citation type="submission" date="2021-04" db="EMBL/GenBank/DDBJ databases">
        <authorList>
            <person name="Dong X."/>
        </authorList>
    </citation>
    <scope>NUCLEOTIDE SEQUENCE</scope>
    <source>
        <strain evidence="3">LLY</strain>
    </source>
</reference>
<dbReference type="PROSITE" id="PS51898">
    <property type="entry name" value="TYR_RECOMBINASE"/>
    <property type="match status" value="1"/>
</dbReference>
<dbReference type="RefSeq" id="WP_250867415.1">
    <property type="nucleotide sequence ID" value="NZ_JAGSOI010000008.1"/>
</dbReference>
<organism evidence="3 4">
    <name type="scientific">Methanococcoides seepicolus</name>
    <dbReference type="NCBI Taxonomy" id="2828780"/>
    <lineage>
        <taxon>Archaea</taxon>
        <taxon>Methanobacteriati</taxon>
        <taxon>Methanobacteriota</taxon>
        <taxon>Stenosarchaea group</taxon>
        <taxon>Methanomicrobia</taxon>
        <taxon>Methanosarcinales</taxon>
        <taxon>Methanosarcinaceae</taxon>
        <taxon>Methanococcoides</taxon>
    </lineage>
</organism>
<dbReference type="SUPFAM" id="SSF90209">
    <property type="entry name" value="Ran binding protein zinc finger-like"/>
    <property type="match status" value="1"/>
</dbReference>
<dbReference type="CDD" id="cd00397">
    <property type="entry name" value="DNA_BRE_C"/>
    <property type="match status" value="1"/>
</dbReference>
<dbReference type="SUPFAM" id="SSF56349">
    <property type="entry name" value="DNA breaking-rejoining enzymes"/>
    <property type="match status" value="1"/>
</dbReference>
<dbReference type="InterPro" id="IPR050090">
    <property type="entry name" value="Tyrosine_recombinase_XerCD"/>
</dbReference>
<dbReference type="AlphaFoldDB" id="A0A9E4ZE70"/>
<dbReference type="PANTHER" id="PTHR30349:SF87">
    <property type="entry name" value="TRANSPOSASE A"/>
    <property type="match status" value="1"/>
</dbReference>
<dbReference type="GO" id="GO:0003677">
    <property type="term" value="F:DNA binding"/>
    <property type="evidence" value="ECO:0007669"/>
    <property type="project" value="InterPro"/>
</dbReference>
<dbReference type="GO" id="GO:0015074">
    <property type="term" value="P:DNA integration"/>
    <property type="evidence" value="ECO:0007669"/>
    <property type="project" value="InterPro"/>
</dbReference>
<keyword evidence="4" id="KW-1185">Reference proteome</keyword>
<evidence type="ECO:0000313" key="4">
    <source>
        <dbReference type="Proteomes" id="UP001056766"/>
    </source>
</evidence>
<proteinExistence type="predicted"/>
<comment type="caution">
    <text evidence="3">The sequence shown here is derived from an EMBL/GenBank/DDBJ whole genome shotgun (WGS) entry which is preliminary data.</text>
</comment>